<dbReference type="EMBL" id="KN835133">
    <property type="protein sequence ID" value="KIK49340.1"/>
    <property type="molecule type" value="Genomic_DNA"/>
</dbReference>
<gene>
    <name evidence="1" type="ORF">CY34DRAFT_797288</name>
</gene>
<evidence type="ECO:0000313" key="2">
    <source>
        <dbReference type="Proteomes" id="UP000054485"/>
    </source>
</evidence>
<reference evidence="2" key="2">
    <citation type="submission" date="2015-01" db="EMBL/GenBank/DDBJ databases">
        <title>Evolutionary Origins and Diversification of the Mycorrhizal Mutualists.</title>
        <authorList>
            <consortium name="DOE Joint Genome Institute"/>
            <consortium name="Mycorrhizal Genomics Consortium"/>
            <person name="Kohler A."/>
            <person name="Kuo A."/>
            <person name="Nagy L.G."/>
            <person name="Floudas D."/>
            <person name="Copeland A."/>
            <person name="Barry K.W."/>
            <person name="Cichocki N."/>
            <person name="Veneault-Fourrey C."/>
            <person name="LaButti K."/>
            <person name="Lindquist E.A."/>
            <person name="Lipzen A."/>
            <person name="Lundell T."/>
            <person name="Morin E."/>
            <person name="Murat C."/>
            <person name="Riley R."/>
            <person name="Ohm R."/>
            <person name="Sun H."/>
            <person name="Tunlid A."/>
            <person name="Henrissat B."/>
            <person name="Grigoriev I.V."/>
            <person name="Hibbett D.S."/>
            <person name="Martin F."/>
        </authorList>
    </citation>
    <scope>NUCLEOTIDE SEQUENCE [LARGE SCALE GENOMIC DNA]</scope>
    <source>
        <strain evidence="2">UH-Slu-Lm8-n1</strain>
    </source>
</reference>
<sequence length="77" mass="8872">MSIPWRLTFQVPQISELPLNCYCFGNSDTTGSRCQEHSLLRRKALVLCMRTPVKVVNHKDSESIEFGHRWTATACFE</sequence>
<evidence type="ECO:0000313" key="1">
    <source>
        <dbReference type="EMBL" id="KIK49340.1"/>
    </source>
</evidence>
<name>A0A0D0AGS3_9AGAM</name>
<keyword evidence="2" id="KW-1185">Reference proteome</keyword>
<proteinExistence type="predicted"/>
<reference evidence="1 2" key="1">
    <citation type="submission" date="2014-04" db="EMBL/GenBank/DDBJ databases">
        <authorList>
            <consortium name="DOE Joint Genome Institute"/>
            <person name="Kuo A."/>
            <person name="Ruytinx J."/>
            <person name="Rineau F."/>
            <person name="Colpaert J."/>
            <person name="Kohler A."/>
            <person name="Nagy L.G."/>
            <person name="Floudas D."/>
            <person name="Copeland A."/>
            <person name="Barry K.W."/>
            <person name="Cichocki N."/>
            <person name="Veneault-Fourrey C."/>
            <person name="LaButti K."/>
            <person name="Lindquist E.A."/>
            <person name="Lipzen A."/>
            <person name="Lundell T."/>
            <person name="Morin E."/>
            <person name="Murat C."/>
            <person name="Sun H."/>
            <person name="Tunlid A."/>
            <person name="Henrissat B."/>
            <person name="Grigoriev I.V."/>
            <person name="Hibbett D.S."/>
            <person name="Martin F."/>
            <person name="Nordberg H.P."/>
            <person name="Cantor M.N."/>
            <person name="Hua S.X."/>
        </authorList>
    </citation>
    <scope>NUCLEOTIDE SEQUENCE [LARGE SCALE GENOMIC DNA]</scope>
    <source>
        <strain evidence="1 2">UH-Slu-Lm8-n1</strain>
    </source>
</reference>
<dbReference type="AlphaFoldDB" id="A0A0D0AGS3"/>
<accession>A0A0D0AGS3</accession>
<protein>
    <submittedName>
        <fullName evidence="1">Uncharacterized protein</fullName>
    </submittedName>
</protein>
<dbReference type="InParanoid" id="A0A0D0AGS3"/>
<dbReference type="Proteomes" id="UP000054485">
    <property type="component" value="Unassembled WGS sequence"/>
</dbReference>
<dbReference type="HOGENOM" id="CLU_2639734_0_0_1"/>
<organism evidence="1 2">
    <name type="scientific">Suillus luteus UH-Slu-Lm8-n1</name>
    <dbReference type="NCBI Taxonomy" id="930992"/>
    <lineage>
        <taxon>Eukaryota</taxon>
        <taxon>Fungi</taxon>
        <taxon>Dikarya</taxon>
        <taxon>Basidiomycota</taxon>
        <taxon>Agaricomycotina</taxon>
        <taxon>Agaricomycetes</taxon>
        <taxon>Agaricomycetidae</taxon>
        <taxon>Boletales</taxon>
        <taxon>Suillineae</taxon>
        <taxon>Suillaceae</taxon>
        <taxon>Suillus</taxon>
    </lineage>
</organism>